<evidence type="ECO:0000313" key="1">
    <source>
        <dbReference type="EMBL" id="KKB12613.1"/>
    </source>
</evidence>
<dbReference type="SUPFAM" id="SSF53474">
    <property type="entry name" value="alpha/beta-Hydrolases"/>
    <property type="match status" value="1"/>
</dbReference>
<dbReference type="EMBL" id="JZEX01000061">
    <property type="protein sequence ID" value="KKB12613.1"/>
    <property type="molecule type" value="Genomic_DNA"/>
</dbReference>
<gene>
    <name evidence="1" type="ORF">VE25_06790</name>
</gene>
<evidence type="ECO:0000313" key="2">
    <source>
        <dbReference type="Proteomes" id="UP000033632"/>
    </source>
</evidence>
<protein>
    <recommendedName>
        <fullName evidence="3">Carboxylesterase type B domain-containing protein</fullName>
    </recommendedName>
</protein>
<keyword evidence="2" id="KW-1185">Reference proteome</keyword>
<proteinExistence type="predicted"/>
<evidence type="ECO:0008006" key="3">
    <source>
        <dbReference type="Google" id="ProtNLM"/>
    </source>
</evidence>
<dbReference type="Gene3D" id="3.40.50.1820">
    <property type="entry name" value="alpha/beta hydrolase"/>
    <property type="match status" value="1"/>
</dbReference>
<dbReference type="PATRIC" id="fig|443610.3.peg.3912"/>
<dbReference type="InterPro" id="IPR029058">
    <property type="entry name" value="AB_hydrolase_fold"/>
</dbReference>
<organism evidence="1 2">
    <name type="scientific">Devosia geojensis</name>
    <dbReference type="NCBI Taxonomy" id="443610"/>
    <lineage>
        <taxon>Bacteria</taxon>
        <taxon>Pseudomonadati</taxon>
        <taxon>Pseudomonadota</taxon>
        <taxon>Alphaproteobacteria</taxon>
        <taxon>Hyphomicrobiales</taxon>
        <taxon>Devosiaceae</taxon>
        <taxon>Devosia</taxon>
    </lineage>
</organism>
<accession>A0A0F5FUX0</accession>
<dbReference type="Proteomes" id="UP000033632">
    <property type="component" value="Unassembled WGS sequence"/>
</dbReference>
<name>A0A0F5FUX0_9HYPH</name>
<sequence length="73" mass="8261">MVPPFENDRLGAAHGFDEPFVFNSLNRMPLAKNDASAHGLSLRMAQSLIDFARTGCCAWPPYDEQDRSVQYWT</sequence>
<dbReference type="AlphaFoldDB" id="A0A0F5FUX0"/>
<reference evidence="1 2" key="1">
    <citation type="submission" date="2015-03" db="EMBL/GenBank/DDBJ databases">
        <authorList>
            <person name="Hassan Y.I."/>
            <person name="Lepp D."/>
            <person name="Li X.-Z."/>
            <person name="Zhou T."/>
        </authorList>
    </citation>
    <scope>NUCLEOTIDE SEQUENCE [LARGE SCALE GENOMIC DNA]</scope>
    <source>
        <strain evidence="1 2">BD-c194</strain>
    </source>
</reference>
<comment type="caution">
    <text evidence="1">The sequence shown here is derived from an EMBL/GenBank/DDBJ whole genome shotgun (WGS) entry which is preliminary data.</text>
</comment>